<comment type="similarity">
    <text evidence="1">Belongs to the sigma-70 factor family. ECF subfamily.</text>
</comment>
<dbReference type="InterPro" id="IPR013325">
    <property type="entry name" value="RNA_pol_sigma_r2"/>
</dbReference>
<dbReference type="InterPro" id="IPR014284">
    <property type="entry name" value="RNA_pol_sigma-70_dom"/>
</dbReference>
<dbReference type="PANTHER" id="PTHR43133:SF25">
    <property type="entry name" value="RNA POLYMERASE SIGMA FACTOR RFAY-RELATED"/>
    <property type="match status" value="1"/>
</dbReference>
<protein>
    <submittedName>
        <fullName evidence="7">ECF RNA polymerase sigma factor SigE</fullName>
    </submittedName>
</protein>
<keyword evidence="3" id="KW-0731">Sigma factor</keyword>
<dbReference type="AlphaFoldDB" id="A0A3M2RMF9"/>
<keyword evidence="8" id="KW-1185">Reference proteome</keyword>
<dbReference type="OrthoDB" id="9797134at2"/>
<evidence type="ECO:0000259" key="6">
    <source>
        <dbReference type="Pfam" id="PF08281"/>
    </source>
</evidence>
<sequence>MALLPFRQSKSKRFERLVQPHLKAMYAFAYRLTGRQHDAEDLVQDVVVKLYSKLDELEAVDQLRPWLNRVLYRQFVDSIRKRPAGREVNTSAMDDTESATPYLDTLPSDAADPITGMAQASNNVALTRALNQLTPDQRTLILLHDVDDWRQDDIAEVLEVAVGTIKSRLHRTRATLRKFLQAELEPFEGGQRELQ</sequence>
<keyword evidence="2" id="KW-0805">Transcription regulation</keyword>
<dbReference type="InterPro" id="IPR036388">
    <property type="entry name" value="WH-like_DNA-bd_sf"/>
</dbReference>
<evidence type="ECO:0000313" key="7">
    <source>
        <dbReference type="EMBL" id="RMJ06399.1"/>
    </source>
</evidence>
<dbReference type="SUPFAM" id="SSF88659">
    <property type="entry name" value="Sigma3 and sigma4 domains of RNA polymerase sigma factors"/>
    <property type="match status" value="1"/>
</dbReference>
<dbReference type="Pfam" id="PF04542">
    <property type="entry name" value="Sigma70_r2"/>
    <property type="match status" value="1"/>
</dbReference>
<evidence type="ECO:0000256" key="3">
    <source>
        <dbReference type="ARBA" id="ARBA00023082"/>
    </source>
</evidence>
<evidence type="ECO:0000256" key="2">
    <source>
        <dbReference type="ARBA" id="ARBA00023015"/>
    </source>
</evidence>
<dbReference type="InterPro" id="IPR013324">
    <property type="entry name" value="RNA_pol_sigma_r3/r4-like"/>
</dbReference>
<dbReference type="Pfam" id="PF08281">
    <property type="entry name" value="Sigma70_r4_2"/>
    <property type="match status" value="1"/>
</dbReference>
<dbReference type="PANTHER" id="PTHR43133">
    <property type="entry name" value="RNA POLYMERASE ECF-TYPE SIGMA FACTO"/>
    <property type="match status" value="1"/>
</dbReference>
<proteinExistence type="inferred from homology"/>
<dbReference type="InterPro" id="IPR007627">
    <property type="entry name" value="RNA_pol_sigma70_r2"/>
</dbReference>
<dbReference type="SUPFAM" id="SSF88946">
    <property type="entry name" value="Sigma2 domain of RNA polymerase sigma factors"/>
    <property type="match status" value="1"/>
</dbReference>
<dbReference type="InterPro" id="IPR039425">
    <property type="entry name" value="RNA_pol_sigma-70-like"/>
</dbReference>
<feature type="domain" description="RNA polymerase sigma-70 region 2" evidence="5">
    <location>
        <begin position="17"/>
        <end position="82"/>
    </location>
</feature>
<dbReference type="Proteomes" id="UP000265903">
    <property type="component" value="Unassembled WGS sequence"/>
</dbReference>
<gene>
    <name evidence="7" type="primary">sigE</name>
    <name evidence="7" type="ORF">DOQ08_01086</name>
</gene>
<keyword evidence="4" id="KW-0804">Transcription</keyword>
<dbReference type="InterPro" id="IPR013249">
    <property type="entry name" value="RNA_pol_sigma70_r4_t2"/>
</dbReference>
<dbReference type="GO" id="GO:0016987">
    <property type="term" value="F:sigma factor activity"/>
    <property type="evidence" value="ECO:0007669"/>
    <property type="project" value="UniProtKB-KW"/>
</dbReference>
<dbReference type="Gene3D" id="1.10.10.10">
    <property type="entry name" value="Winged helix-like DNA-binding domain superfamily/Winged helix DNA-binding domain"/>
    <property type="match status" value="1"/>
</dbReference>
<evidence type="ECO:0000313" key="8">
    <source>
        <dbReference type="Proteomes" id="UP000265903"/>
    </source>
</evidence>
<dbReference type="Gene3D" id="1.10.1740.10">
    <property type="match status" value="1"/>
</dbReference>
<dbReference type="GO" id="GO:0006352">
    <property type="term" value="P:DNA-templated transcription initiation"/>
    <property type="evidence" value="ECO:0007669"/>
    <property type="project" value="InterPro"/>
</dbReference>
<reference evidence="7 8" key="1">
    <citation type="submission" date="2018-08" db="EMBL/GenBank/DDBJ databases">
        <title>Whole Genome Sequence of the Moderate Halophilic Marine Bacterium Marinobacter litoralis Sw-45.</title>
        <authorList>
            <person name="Musa H."/>
        </authorList>
    </citation>
    <scope>NUCLEOTIDE SEQUENCE [LARGE SCALE GENOMIC DNA]</scope>
    <source>
        <strain evidence="7 8">Sw-45</strain>
    </source>
</reference>
<dbReference type="RefSeq" id="WP_114333836.1">
    <property type="nucleotide sequence ID" value="NZ_QMDL01000001.1"/>
</dbReference>
<feature type="domain" description="RNA polymerase sigma factor 70 region 4 type 2" evidence="6">
    <location>
        <begin position="125"/>
        <end position="176"/>
    </location>
</feature>
<dbReference type="NCBIfam" id="TIGR02937">
    <property type="entry name" value="sigma70-ECF"/>
    <property type="match status" value="1"/>
</dbReference>
<evidence type="ECO:0000256" key="1">
    <source>
        <dbReference type="ARBA" id="ARBA00010641"/>
    </source>
</evidence>
<dbReference type="EMBL" id="QMDL01000001">
    <property type="protein sequence ID" value="RMJ06399.1"/>
    <property type="molecule type" value="Genomic_DNA"/>
</dbReference>
<evidence type="ECO:0000256" key="4">
    <source>
        <dbReference type="ARBA" id="ARBA00023163"/>
    </source>
</evidence>
<organism evidence="7 8">
    <name type="scientific">Marinobacter litoralis</name>
    <dbReference type="NCBI Taxonomy" id="187981"/>
    <lineage>
        <taxon>Bacteria</taxon>
        <taxon>Pseudomonadati</taxon>
        <taxon>Pseudomonadota</taxon>
        <taxon>Gammaproteobacteria</taxon>
        <taxon>Pseudomonadales</taxon>
        <taxon>Marinobacteraceae</taxon>
        <taxon>Marinobacter</taxon>
    </lineage>
</organism>
<dbReference type="CDD" id="cd06171">
    <property type="entry name" value="Sigma70_r4"/>
    <property type="match status" value="1"/>
</dbReference>
<accession>A0A3M2RMF9</accession>
<evidence type="ECO:0000259" key="5">
    <source>
        <dbReference type="Pfam" id="PF04542"/>
    </source>
</evidence>
<dbReference type="GO" id="GO:0003677">
    <property type="term" value="F:DNA binding"/>
    <property type="evidence" value="ECO:0007669"/>
    <property type="project" value="InterPro"/>
</dbReference>
<name>A0A3M2RMF9_9GAMM</name>
<comment type="caution">
    <text evidence="7">The sequence shown here is derived from an EMBL/GenBank/DDBJ whole genome shotgun (WGS) entry which is preliminary data.</text>
</comment>